<keyword evidence="3" id="KW-1185">Reference proteome</keyword>
<evidence type="ECO:0000259" key="1">
    <source>
        <dbReference type="PROSITE" id="PS50812"/>
    </source>
</evidence>
<dbReference type="Proteomes" id="UP000694546">
    <property type="component" value="Chromosome 17"/>
</dbReference>
<dbReference type="AlphaFoldDB" id="A0A8C5BRP9"/>
<dbReference type="SUPFAM" id="SSF63748">
    <property type="entry name" value="Tudor/PWWP/MBT"/>
    <property type="match status" value="1"/>
</dbReference>
<reference evidence="2" key="1">
    <citation type="submission" date="2025-08" db="UniProtKB">
        <authorList>
            <consortium name="Ensembl"/>
        </authorList>
    </citation>
    <scope>IDENTIFICATION</scope>
</reference>
<dbReference type="PANTHER" id="PTHR12550:SF41">
    <property type="entry name" value="HEPATOMA-DERIVED GROWTH FACTOR"/>
    <property type="match status" value="1"/>
</dbReference>
<dbReference type="PANTHER" id="PTHR12550">
    <property type="entry name" value="HEPATOMA-DERIVED GROWTH FACTOR-RELATED"/>
    <property type="match status" value="1"/>
</dbReference>
<dbReference type="Gene3D" id="4.10.80.150">
    <property type="match status" value="1"/>
</dbReference>
<accession>A0A8C5BRP9</accession>
<reference evidence="2" key="2">
    <citation type="submission" date="2025-09" db="UniProtKB">
        <authorList>
            <consortium name="Ensembl"/>
        </authorList>
    </citation>
    <scope>IDENTIFICATION</scope>
</reference>
<sequence length="128" mass="13769">MAGGASTRYKLGDLVFAKMRGFPHWPARKMIGILSLSPSVVPYAGNQAKYGKGVRIRGFTEGMWEIQNTPGVESKQKVPSHSLPIFICLCLSLSVSICPKFPLNSPPLTNATTAETSQLSSAKATRST</sequence>
<dbReference type="PROSITE" id="PS50812">
    <property type="entry name" value="PWWP"/>
    <property type="match status" value="1"/>
</dbReference>
<protein>
    <recommendedName>
        <fullName evidence="1">PWWP domain-containing protein</fullName>
    </recommendedName>
</protein>
<dbReference type="GeneTree" id="ENSGT01140000282759"/>
<dbReference type="Ensembl" id="ENSGMOT00000048706.1">
    <property type="protein sequence ID" value="ENSGMOP00000049996.1"/>
    <property type="gene ID" value="ENSGMOG00000035516.1"/>
</dbReference>
<proteinExistence type="predicted"/>
<organism evidence="2 3">
    <name type="scientific">Gadus morhua</name>
    <name type="common">Atlantic cod</name>
    <dbReference type="NCBI Taxonomy" id="8049"/>
    <lineage>
        <taxon>Eukaryota</taxon>
        <taxon>Metazoa</taxon>
        <taxon>Chordata</taxon>
        <taxon>Craniata</taxon>
        <taxon>Vertebrata</taxon>
        <taxon>Euteleostomi</taxon>
        <taxon>Actinopterygii</taxon>
        <taxon>Neopterygii</taxon>
        <taxon>Teleostei</taxon>
        <taxon>Neoteleostei</taxon>
        <taxon>Acanthomorphata</taxon>
        <taxon>Zeiogadaria</taxon>
        <taxon>Gadariae</taxon>
        <taxon>Gadiformes</taxon>
        <taxon>Gadoidei</taxon>
        <taxon>Gadidae</taxon>
        <taxon>Gadus</taxon>
    </lineage>
</organism>
<name>A0A8C5BRP9_GADMO</name>
<evidence type="ECO:0000313" key="3">
    <source>
        <dbReference type="Proteomes" id="UP000694546"/>
    </source>
</evidence>
<feature type="domain" description="PWWP" evidence="1">
    <location>
        <begin position="11"/>
        <end position="64"/>
    </location>
</feature>
<evidence type="ECO:0000313" key="2">
    <source>
        <dbReference type="Ensembl" id="ENSGMOP00000049996.1"/>
    </source>
</evidence>
<dbReference type="InterPro" id="IPR000313">
    <property type="entry name" value="PWWP_dom"/>
</dbReference>